<gene>
    <name evidence="3" type="ORF">MUK42_08142</name>
</gene>
<feature type="region of interest" description="Disordered" evidence="1">
    <location>
        <begin position="63"/>
        <end position="128"/>
    </location>
</feature>
<dbReference type="PANTHER" id="PTHR37385">
    <property type="entry name" value="PROTEIN LOW PSII ACCUMULATION 2, CHLOROPLASTIC"/>
    <property type="match status" value="1"/>
</dbReference>
<accession>A0A9E7JCV9</accession>
<dbReference type="AlphaFoldDB" id="A0A9E7JCV9"/>
<evidence type="ECO:0000313" key="3">
    <source>
        <dbReference type="EMBL" id="URD76261.1"/>
    </source>
</evidence>
<proteinExistence type="predicted"/>
<dbReference type="GO" id="GO:0009507">
    <property type="term" value="C:chloroplast"/>
    <property type="evidence" value="ECO:0007669"/>
    <property type="project" value="TreeGrafter"/>
</dbReference>
<keyword evidence="2" id="KW-0472">Membrane</keyword>
<feature type="transmembrane region" description="Helical" evidence="2">
    <location>
        <begin position="192"/>
        <end position="214"/>
    </location>
</feature>
<name>A0A9E7JCV9_9LILI</name>
<dbReference type="EMBL" id="CP097502">
    <property type="protein sequence ID" value="URD76261.1"/>
    <property type="molecule type" value="Genomic_DNA"/>
</dbReference>
<evidence type="ECO:0000256" key="1">
    <source>
        <dbReference type="SAM" id="MobiDB-lite"/>
    </source>
</evidence>
<keyword evidence="4" id="KW-1185">Reference proteome</keyword>
<dbReference type="PANTHER" id="PTHR37385:SF2">
    <property type="entry name" value="PROTEIN LPA2"/>
    <property type="match status" value="1"/>
</dbReference>
<organism evidence="3 4">
    <name type="scientific">Musa troglodytarum</name>
    <name type="common">fe'i banana</name>
    <dbReference type="NCBI Taxonomy" id="320322"/>
    <lineage>
        <taxon>Eukaryota</taxon>
        <taxon>Viridiplantae</taxon>
        <taxon>Streptophyta</taxon>
        <taxon>Embryophyta</taxon>
        <taxon>Tracheophyta</taxon>
        <taxon>Spermatophyta</taxon>
        <taxon>Magnoliopsida</taxon>
        <taxon>Liliopsida</taxon>
        <taxon>Zingiberales</taxon>
        <taxon>Musaceae</taxon>
        <taxon>Musa</taxon>
    </lineage>
</organism>
<keyword evidence="2" id="KW-0812">Transmembrane</keyword>
<evidence type="ECO:0000256" key="2">
    <source>
        <dbReference type="SAM" id="Phobius"/>
    </source>
</evidence>
<dbReference type="InterPro" id="IPR038789">
    <property type="entry name" value="LPA2-like"/>
</dbReference>
<evidence type="ECO:0000313" key="4">
    <source>
        <dbReference type="Proteomes" id="UP001055439"/>
    </source>
</evidence>
<reference evidence="3" key="1">
    <citation type="submission" date="2022-05" db="EMBL/GenBank/DDBJ databases">
        <title>The Musa troglodytarum L. genome provides insights into the mechanism of non-climacteric behaviour and enrichment of carotenoids.</title>
        <authorList>
            <person name="Wang J."/>
        </authorList>
    </citation>
    <scope>NUCLEOTIDE SEQUENCE</scope>
    <source>
        <tissue evidence="3">Leaf</tissue>
    </source>
</reference>
<feature type="compositionally biased region" description="Pro residues" evidence="1">
    <location>
        <begin position="80"/>
        <end position="93"/>
    </location>
</feature>
<keyword evidence="2" id="KW-1133">Transmembrane helix</keyword>
<dbReference type="Proteomes" id="UP001055439">
    <property type="component" value="Chromosome 1"/>
</dbReference>
<dbReference type="OrthoDB" id="568307at2759"/>
<sequence length="224" mass="24503">MAQGITNTRWEMESQLRLRNHHRVHSRLRPPPLLPHHHRLRRCLLLLPRPCSLRGSSLIARAELPPPEAGTGQSAGEAPLPVPSPPPPSPTPTQPEGKGAGFGGSLASESKKRKKKGRGKEKGSVVRRSPIDRSSLVYTASKEDQSQQQLPVNESAFLLTWLGLGVIILVEGVALAAAGFLPEEWDSFFVKYLYPSFTPTVLLFLGGTVGYGVFKYLQAEKTKS</sequence>
<protein>
    <recommendedName>
        <fullName evidence="5">Protein LOW PSII ACCUMULATION 2, chloroplastic</fullName>
    </recommendedName>
</protein>
<evidence type="ECO:0008006" key="5">
    <source>
        <dbReference type="Google" id="ProtNLM"/>
    </source>
</evidence>
<feature type="transmembrane region" description="Helical" evidence="2">
    <location>
        <begin position="156"/>
        <end position="180"/>
    </location>
</feature>